<dbReference type="SUPFAM" id="SSF47699">
    <property type="entry name" value="Bifunctional inhibitor/lipid-transfer protein/seed storage 2S albumin"/>
    <property type="match status" value="1"/>
</dbReference>
<keyword evidence="8" id="KW-1185">Reference proteome</keyword>
<dbReference type="Proteomes" id="UP000187406">
    <property type="component" value="Unassembled WGS sequence"/>
</dbReference>
<dbReference type="PANTHER" id="PTHR35496">
    <property type="entry name" value="2S SEED STORAGE PROTEIN 1-RELATED"/>
    <property type="match status" value="1"/>
</dbReference>
<dbReference type="InterPro" id="IPR016140">
    <property type="entry name" value="Bifunc_inhib/LTP/seed_store"/>
</dbReference>
<dbReference type="CDD" id="cd00261">
    <property type="entry name" value="AAI_SS"/>
    <property type="match status" value="1"/>
</dbReference>
<proteinExistence type="inferred from homology"/>
<dbReference type="Pfam" id="PF00234">
    <property type="entry name" value="Tryp_alpha_amyl"/>
    <property type="match status" value="1"/>
</dbReference>
<feature type="region of interest" description="Disordered" evidence="4">
    <location>
        <begin position="58"/>
        <end position="77"/>
    </location>
</feature>
<dbReference type="EMBL" id="BDDD01000163">
    <property type="protein sequence ID" value="GAV60664.1"/>
    <property type="molecule type" value="Genomic_DNA"/>
</dbReference>
<accession>A0A1Q3AYD7</accession>
<dbReference type="InParanoid" id="A0A1Q3AYD7"/>
<dbReference type="InterPro" id="IPR036312">
    <property type="entry name" value="Bifun_inhib/LTP/seed_sf"/>
</dbReference>
<dbReference type="PRINTS" id="PR00496">
    <property type="entry name" value="NAPIN"/>
</dbReference>
<evidence type="ECO:0000256" key="5">
    <source>
        <dbReference type="SAM" id="SignalP"/>
    </source>
</evidence>
<feature type="chain" id="PRO_5012139848" evidence="5">
    <location>
        <begin position="21"/>
        <end position="150"/>
    </location>
</feature>
<evidence type="ECO:0000256" key="2">
    <source>
        <dbReference type="ARBA" id="ARBA00022729"/>
    </source>
</evidence>
<dbReference type="PANTHER" id="PTHR35496:SF20">
    <property type="entry name" value="2S SEED STORAGE PROTEIN 1-RELATED"/>
    <property type="match status" value="1"/>
</dbReference>
<dbReference type="InterPro" id="IPR000617">
    <property type="entry name" value="Napin/2SS/CON"/>
</dbReference>
<dbReference type="SMART" id="SM00499">
    <property type="entry name" value="AAI"/>
    <property type="match status" value="1"/>
</dbReference>
<reference evidence="8" key="1">
    <citation type="submission" date="2016-04" db="EMBL/GenBank/DDBJ databases">
        <title>Cephalotus genome sequencing.</title>
        <authorList>
            <person name="Fukushima K."/>
            <person name="Hasebe M."/>
            <person name="Fang X."/>
        </authorList>
    </citation>
    <scope>NUCLEOTIDE SEQUENCE [LARGE SCALE GENOMIC DNA]</scope>
    <source>
        <strain evidence="8">cv. St1</strain>
    </source>
</reference>
<protein>
    <submittedName>
        <fullName evidence="7">Tryp_alpha_amyl domain-containing protein</fullName>
    </submittedName>
</protein>
<evidence type="ECO:0000256" key="3">
    <source>
        <dbReference type="ARBA" id="ARBA00023157"/>
    </source>
</evidence>
<comment type="similarity">
    <text evidence="1">Belongs to the 2S seed storage albumins family.</text>
</comment>
<feature type="compositionally biased region" description="Low complexity" evidence="4">
    <location>
        <begin position="60"/>
        <end position="70"/>
    </location>
</feature>
<dbReference type="AlphaFoldDB" id="A0A1Q3AYD7"/>
<keyword evidence="2 5" id="KW-0732">Signal</keyword>
<sequence>MAKLALLLATFTVLLLVTNASIYRTTIEIDEENPRRGQQSCREQIQRQQHLNDCQQHLVQESQESGSSWGQGRGRRDDQQQQHLQRCCEQLQQLDTGCRCQGIQQAVQQAQKQEQLRREEVQELYDVARNLPSMCNLSPRRCEMRSNWWF</sequence>
<comment type="caution">
    <text evidence="7">The sequence shown here is derived from an EMBL/GenBank/DDBJ whole genome shotgun (WGS) entry which is preliminary data.</text>
</comment>
<dbReference type="GO" id="GO:0045735">
    <property type="term" value="F:nutrient reservoir activity"/>
    <property type="evidence" value="ECO:0007669"/>
    <property type="project" value="InterPro"/>
</dbReference>
<gene>
    <name evidence="7" type="ORF">CFOL_v3_04193</name>
</gene>
<evidence type="ECO:0000256" key="4">
    <source>
        <dbReference type="SAM" id="MobiDB-lite"/>
    </source>
</evidence>
<dbReference type="FunCoup" id="A0A1Q3AYD7">
    <property type="interactions" value="157"/>
</dbReference>
<evidence type="ECO:0000313" key="7">
    <source>
        <dbReference type="EMBL" id="GAV60664.1"/>
    </source>
</evidence>
<name>A0A1Q3AYD7_CEPFO</name>
<organism evidence="7 8">
    <name type="scientific">Cephalotus follicularis</name>
    <name type="common">Albany pitcher plant</name>
    <dbReference type="NCBI Taxonomy" id="3775"/>
    <lineage>
        <taxon>Eukaryota</taxon>
        <taxon>Viridiplantae</taxon>
        <taxon>Streptophyta</taxon>
        <taxon>Embryophyta</taxon>
        <taxon>Tracheophyta</taxon>
        <taxon>Spermatophyta</taxon>
        <taxon>Magnoliopsida</taxon>
        <taxon>eudicotyledons</taxon>
        <taxon>Gunneridae</taxon>
        <taxon>Pentapetalae</taxon>
        <taxon>rosids</taxon>
        <taxon>fabids</taxon>
        <taxon>Oxalidales</taxon>
        <taxon>Cephalotaceae</taxon>
        <taxon>Cephalotus</taxon>
    </lineage>
</organism>
<evidence type="ECO:0000313" key="8">
    <source>
        <dbReference type="Proteomes" id="UP000187406"/>
    </source>
</evidence>
<evidence type="ECO:0000259" key="6">
    <source>
        <dbReference type="SMART" id="SM00499"/>
    </source>
</evidence>
<feature type="domain" description="Bifunctional inhibitor/plant lipid transfer protein/seed storage helical" evidence="6">
    <location>
        <begin position="41"/>
        <end position="142"/>
    </location>
</feature>
<keyword evidence="3" id="KW-1015">Disulfide bond</keyword>
<feature type="signal peptide" evidence="5">
    <location>
        <begin position="1"/>
        <end position="20"/>
    </location>
</feature>
<evidence type="ECO:0000256" key="1">
    <source>
        <dbReference type="ARBA" id="ARBA00008262"/>
    </source>
</evidence>
<dbReference type="Gene3D" id="1.10.110.10">
    <property type="entry name" value="Plant lipid-transfer and hydrophobic proteins"/>
    <property type="match status" value="1"/>
</dbReference>